<dbReference type="RefSeq" id="WP_338667665.1">
    <property type="nucleotide sequence ID" value="NZ_CP146609.1"/>
</dbReference>
<dbReference type="Proteomes" id="UP001385389">
    <property type="component" value="Chromosome"/>
</dbReference>
<protein>
    <submittedName>
        <fullName evidence="2">PilZ domain-containing protein</fullName>
    </submittedName>
</protein>
<dbReference type="SUPFAM" id="SSF141371">
    <property type="entry name" value="PilZ domain-like"/>
    <property type="match status" value="1"/>
</dbReference>
<evidence type="ECO:0000313" key="2">
    <source>
        <dbReference type="EMBL" id="WWX21988.1"/>
    </source>
</evidence>
<evidence type="ECO:0000259" key="1">
    <source>
        <dbReference type="Pfam" id="PF07238"/>
    </source>
</evidence>
<dbReference type="EMBL" id="CP146609">
    <property type="protein sequence ID" value="WWX21988.1"/>
    <property type="molecule type" value="Genomic_DNA"/>
</dbReference>
<accession>A0ABZ2IVA3</accession>
<gene>
    <name evidence="2" type="ORF">V8V93_16275</name>
</gene>
<reference evidence="2 3" key="1">
    <citation type="submission" date="2024-03" db="EMBL/GenBank/DDBJ databases">
        <title>Phenotype and Genome Characterization of a Sulfate-Reducing Bacterium Pseudodesulfovibrio sp. strain 5S69, isolated from Petroleum Reservoir in Tatarstan (Russia).</title>
        <authorList>
            <person name="Bidzhieva S.K."/>
            <person name="Kadnikov V."/>
            <person name="Tourova T.P."/>
            <person name="Samigullina S.R."/>
            <person name="Sokolova D.S."/>
            <person name="Poltaraus A.B."/>
            <person name="Avtukh A.N."/>
            <person name="Tereshina V.M."/>
            <person name="Mardanov A.V."/>
            <person name="Nazina T.N."/>
        </authorList>
    </citation>
    <scope>NUCLEOTIDE SEQUENCE [LARGE SCALE GENOMIC DNA]</scope>
    <source>
        <strain evidence="2 3">5S69</strain>
    </source>
</reference>
<evidence type="ECO:0000313" key="3">
    <source>
        <dbReference type="Proteomes" id="UP001385389"/>
    </source>
</evidence>
<sequence length="204" mass="23217">MFIAKKMKIVAALERGTGGNRPTHCKKRVKVAEKMSEVVKVCFDMNRESFQALQRLARGEGVDCSKLVSSIVEGCLKDFVSRDWTTNGKERRRYPRVDVSIPAISCVKFSDREMRSYPVMVDDISQGGLRISFKDVSPEMGDRLANSSFFEVFFTVPELSQTVSFYCKRLRHKFERDLTVVGVFEGDNAETASMMDIMLQHYVA</sequence>
<organism evidence="2 3">
    <name type="scientific">Pseudodesulfovibrio methanolicus</name>
    <dbReference type="NCBI Taxonomy" id="3126690"/>
    <lineage>
        <taxon>Bacteria</taxon>
        <taxon>Pseudomonadati</taxon>
        <taxon>Thermodesulfobacteriota</taxon>
        <taxon>Desulfovibrionia</taxon>
        <taxon>Desulfovibrionales</taxon>
        <taxon>Desulfovibrionaceae</taxon>
    </lineage>
</organism>
<keyword evidence="3" id="KW-1185">Reference proteome</keyword>
<dbReference type="Gene3D" id="2.40.10.220">
    <property type="entry name" value="predicted glycosyltransferase like domains"/>
    <property type="match status" value="1"/>
</dbReference>
<dbReference type="Pfam" id="PF07238">
    <property type="entry name" value="PilZ"/>
    <property type="match status" value="1"/>
</dbReference>
<name>A0ABZ2IVA3_9BACT</name>
<dbReference type="InterPro" id="IPR009875">
    <property type="entry name" value="PilZ_domain"/>
</dbReference>
<proteinExistence type="predicted"/>
<feature type="domain" description="PilZ" evidence="1">
    <location>
        <begin position="90"/>
        <end position="182"/>
    </location>
</feature>